<dbReference type="EMBL" id="FNQE01000041">
    <property type="protein sequence ID" value="SDZ35743.1"/>
    <property type="molecule type" value="Genomic_DNA"/>
</dbReference>
<dbReference type="STRING" id="415015.SAMN05660462_02835"/>
<gene>
    <name evidence="1" type="ORF">SAMN05660462_02835</name>
</gene>
<name>A0A1H3SCE5_9FIRM</name>
<dbReference type="Proteomes" id="UP000198625">
    <property type="component" value="Unassembled WGS sequence"/>
</dbReference>
<sequence>MRKLILIFSHSLTDKQIEDSKVNLYINEFIYLPKELQGKWSLIPPDMEDISNITDEIKDWIDSVADKDDYILVQGDFGATYDVVKHLKNKGHRVIYSTTSRRAKEIVRDDGKIEITHIFDHVMYREY</sequence>
<dbReference type="NCBIfam" id="NF040559">
    <property type="entry name" value="CAS_Csx20"/>
    <property type="match status" value="1"/>
</dbReference>
<proteinExistence type="predicted"/>
<dbReference type="RefSeq" id="WP_091732694.1">
    <property type="nucleotide sequence ID" value="NZ_FNQE01000041.1"/>
</dbReference>
<dbReference type="AlphaFoldDB" id="A0A1H3SCE5"/>
<protein>
    <recommendedName>
        <fullName evidence="3">CRISPR-associated protein</fullName>
    </recommendedName>
</protein>
<dbReference type="OrthoDB" id="9811802at2"/>
<accession>A0A1H3SCE5</accession>
<evidence type="ECO:0008006" key="3">
    <source>
        <dbReference type="Google" id="ProtNLM"/>
    </source>
</evidence>
<dbReference type="InterPro" id="IPR049811">
    <property type="entry name" value="MJ1673-like_dom"/>
</dbReference>
<organism evidence="1 2">
    <name type="scientific">Proteiniborus ethanoligenes</name>
    <dbReference type="NCBI Taxonomy" id="415015"/>
    <lineage>
        <taxon>Bacteria</taxon>
        <taxon>Bacillati</taxon>
        <taxon>Bacillota</taxon>
        <taxon>Clostridia</taxon>
        <taxon>Eubacteriales</taxon>
        <taxon>Proteiniborus</taxon>
    </lineage>
</organism>
<keyword evidence="2" id="KW-1185">Reference proteome</keyword>
<evidence type="ECO:0000313" key="2">
    <source>
        <dbReference type="Proteomes" id="UP000198625"/>
    </source>
</evidence>
<reference evidence="1 2" key="1">
    <citation type="submission" date="2016-10" db="EMBL/GenBank/DDBJ databases">
        <authorList>
            <person name="de Groot N.N."/>
        </authorList>
    </citation>
    <scope>NUCLEOTIDE SEQUENCE [LARGE SCALE GENOMIC DNA]</scope>
    <source>
        <strain evidence="1 2">DSM 21650</strain>
    </source>
</reference>
<evidence type="ECO:0000313" key="1">
    <source>
        <dbReference type="EMBL" id="SDZ35743.1"/>
    </source>
</evidence>